<protein>
    <recommendedName>
        <fullName evidence="2">PH domain-containing protein</fullName>
    </recommendedName>
</protein>
<feature type="compositionally biased region" description="Low complexity" evidence="1">
    <location>
        <begin position="889"/>
        <end position="900"/>
    </location>
</feature>
<feature type="compositionally biased region" description="Basic residues" evidence="1">
    <location>
        <begin position="108"/>
        <end position="119"/>
    </location>
</feature>
<feature type="domain" description="PH" evidence="2">
    <location>
        <begin position="602"/>
        <end position="702"/>
    </location>
</feature>
<feature type="compositionally biased region" description="Low complexity" evidence="1">
    <location>
        <begin position="822"/>
        <end position="831"/>
    </location>
</feature>
<dbReference type="PANTHER" id="PTHR12844">
    <property type="entry name" value="CONNECTOR ENCHANCER OF KINASE SUPPRESSOR OF RAS"/>
    <property type="match status" value="1"/>
</dbReference>
<dbReference type="InterPro" id="IPR051566">
    <property type="entry name" value="CNKSR"/>
</dbReference>
<evidence type="ECO:0000313" key="3">
    <source>
        <dbReference type="EMBL" id="KNC51721.1"/>
    </source>
</evidence>
<feature type="domain" description="PH" evidence="2">
    <location>
        <begin position="204"/>
        <end position="300"/>
    </location>
</feature>
<dbReference type="InterPro" id="IPR011993">
    <property type="entry name" value="PH-like_dom_sf"/>
</dbReference>
<feature type="compositionally biased region" description="Basic residues" evidence="1">
    <location>
        <begin position="176"/>
        <end position="186"/>
    </location>
</feature>
<feature type="compositionally biased region" description="Low complexity" evidence="1">
    <location>
        <begin position="358"/>
        <end position="371"/>
    </location>
</feature>
<dbReference type="PROSITE" id="PS50003">
    <property type="entry name" value="PH_DOMAIN"/>
    <property type="match status" value="2"/>
</dbReference>
<feature type="region of interest" description="Disordered" evidence="1">
    <location>
        <begin position="869"/>
        <end position="1003"/>
    </location>
</feature>
<gene>
    <name evidence="3" type="ORF">AMSG_07790</name>
</gene>
<dbReference type="STRING" id="461836.A0A0L0DHZ0"/>
<reference evidence="3 4" key="1">
    <citation type="submission" date="2010-05" db="EMBL/GenBank/DDBJ databases">
        <title>The Genome Sequence of Thecamonas trahens ATCC 50062.</title>
        <authorList>
            <consortium name="The Broad Institute Genome Sequencing Platform"/>
            <person name="Russ C."/>
            <person name="Cuomo C."/>
            <person name="Shea T."/>
            <person name="Young S.K."/>
            <person name="Zeng Q."/>
            <person name="Koehrsen M."/>
            <person name="Haas B."/>
            <person name="Borodovsky M."/>
            <person name="Guigo R."/>
            <person name="Alvarado L."/>
            <person name="Berlin A."/>
            <person name="Bochicchio J."/>
            <person name="Borenstein D."/>
            <person name="Chapman S."/>
            <person name="Chen Z."/>
            <person name="Freedman E."/>
            <person name="Gellesch M."/>
            <person name="Goldberg J."/>
            <person name="Griggs A."/>
            <person name="Gujja S."/>
            <person name="Heilman E."/>
            <person name="Heiman D."/>
            <person name="Hepburn T."/>
            <person name="Howarth C."/>
            <person name="Jen D."/>
            <person name="Larson L."/>
            <person name="Mehta T."/>
            <person name="Park D."/>
            <person name="Pearson M."/>
            <person name="Roberts A."/>
            <person name="Saif S."/>
            <person name="Shenoy N."/>
            <person name="Sisk P."/>
            <person name="Stolte C."/>
            <person name="Sykes S."/>
            <person name="Thomson T."/>
            <person name="Walk T."/>
            <person name="White J."/>
            <person name="Yandava C."/>
            <person name="Burger G."/>
            <person name="Gray M.W."/>
            <person name="Holland P.W.H."/>
            <person name="King N."/>
            <person name="Lang F.B.F."/>
            <person name="Roger A.J."/>
            <person name="Ruiz-Trillo I."/>
            <person name="Lander E."/>
            <person name="Nusbaum C."/>
        </authorList>
    </citation>
    <scope>NUCLEOTIDE SEQUENCE [LARGE SCALE GENOMIC DNA]</scope>
    <source>
        <strain evidence="3 4">ATCC 50062</strain>
    </source>
</reference>
<feature type="region of interest" description="Disordered" evidence="1">
    <location>
        <begin position="145"/>
        <end position="191"/>
    </location>
</feature>
<proteinExistence type="predicted"/>
<feature type="compositionally biased region" description="Polar residues" evidence="1">
    <location>
        <begin position="993"/>
        <end position="1003"/>
    </location>
</feature>
<feature type="region of interest" description="Disordered" evidence="1">
    <location>
        <begin position="333"/>
        <end position="381"/>
    </location>
</feature>
<dbReference type="EMBL" id="GL349469">
    <property type="protein sequence ID" value="KNC51721.1"/>
    <property type="molecule type" value="Genomic_DNA"/>
</dbReference>
<dbReference type="Pfam" id="PF00169">
    <property type="entry name" value="PH"/>
    <property type="match status" value="2"/>
</dbReference>
<keyword evidence="4" id="KW-1185">Reference proteome</keyword>
<dbReference type="Gene3D" id="2.30.29.30">
    <property type="entry name" value="Pleckstrin-homology domain (PH domain)/Phosphotyrosine-binding domain (PTB)"/>
    <property type="match status" value="3"/>
</dbReference>
<feature type="compositionally biased region" description="Acidic residues" evidence="1">
    <location>
        <begin position="869"/>
        <end position="878"/>
    </location>
</feature>
<evidence type="ECO:0000313" key="4">
    <source>
        <dbReference type="Proteomes" id="UP000054408"/>
    </source>
</evidence>
<feature type="compositionally biased region" description="Low complexity" evidence="1">
    <location>
        <begin position="154"/>
        <end position="175"/>
    </location>
</feature>
<dbReference type="PANTHER" id="PTHR12844:SF42">
    <property type="entry name" value="CONNECTOR ENHANCER OF KSR PROTEIN CNK"/>
    <property type="match status" value="1"/>
</dbReference>
<accession>A0A0L0DHZ0</accession>
<dbReference type="SMART" id="SM00233">
    <property type="entry name" value="PH"/>
    <property type="match status" value="3"/>
</dbReference>
<feature type="compositionally biased region" description="Low complexity" evidence="1">
    <location>
        <begin position="911"/>
        <end position="929"/>
    </location>
</feature>
<organism evidence="3 4">
    <name type="scientific">Thecamonas trahens ATCC 50062</name>
    <dbReference type="NCBI Taxonomy" id="461836"/>
    <lineage>
        <taxon>Eukaryota</taxon>
        <taxon>Apusozoa</taxon>
        <taxon>Apusomonadida</taxon>
        <taxon>Apusomonadidae</taxon>
        <taxon>Thecamonas</taxon>
    </lineage>
</organism>
<dbReference type="AlphaFoldDB" id="A0A0L0DHZ0"/>
<name>A0A0L0DHZ0_THETB</name>
<evidence type="ECO:0000256" key="1">
    <source>
        <dbReference type="SAM" id="MobiDB-lite"/>
    </source>
</evidence>
<dbReference type="GeneID" id="25566633"/>
<sequence>MVPPAGGGSKAAAERTTWRGRTAEGALCIVAPTLDPALVEVIVFLPPSLPSIELVPVESVTQVDDAVFDTALQVARAQASGGAAGPPASTVSRAQFESIAFEFSGPRKPTRTIGRRKSLHPSAPSRSMTASSGLVSAAATAAALGPIRPPKPAPAAAVRPPAPSAAGATSGAAAGKVRKRGRKKRRTTDARTGNAITLGSLLPHAMYHGELRKLAYWTKKWNRRYIVLADACLYWFGSSDTRGVTRNSIPLIGYSIQSSPKSSQFSLVPHPSTKFSTYHLMADSVLQARLWVKLISYVARGQPVDMSNPPDDIAQLVRLGAALDSPYASDDGSVELYLPTSNADRSAATDDDDDDDPSVFSRDSSSVAGSPDSPPPAAAAASGVARLQAATSARHNSTAAALADARRSALVIREARGRRSSAPMGPTLAANARKAVDMEADLSSEVFVKREKATTKAFAKFTKCYVVLADAVLYIFTSADDMTPVSFFPVADAIIWPVSQEVQRAYSIGVQPITISSNAFGTLRRKSRMHNPAAKVHPWFFSLGDGFQYANWMTALAQASSRLPVLLYELPSAHSIAAFKAKHHAKDGKGSAGLSVYLLRKEASFEGWVFKKSKFKKVWKPRFMLLHERTFYYFASDDALKPLGSCYLPGYHVTSVPVTDAAFEAERYEFSVTHIDQKKYLLATDDLAARDEWLAALKSAAFVETDSKMLTREVLAAAGKLKHLDQSPVLPSAELPAISITLDDDSNLPSSAVDSSLSVADTTTTAATALPAATSASDSDSDASSSSSSSSCSSTSLPPPDAGSAASATAESSGSGSGSGSGSDAAAALPAELGGNGDTSFITDYANDKAYQEWLAGFLKRQQGGEYEYEYEYESEETDNVHGDDGADLDGASSGSTVVVSDDDDGDADDAAVSGAGSTQVDDVAVSVSDSDDDNTGGLSSGSTQVDDVAVSVSDSDDDNAGGLSSGSTQVEDVVVPASDDDDDGSATPPLPSNNVAPTASWD</sequence>
<feature type="compositionally biased region" description="Low complexity" evidence="1">
    <location>
        <begin position="771"/>
        <end position="814"/>
    </location>
</feature>
<feature type="compositionally biased region" description="Acidic residues" evidence="1">
    <location>
        <begin position="901"/>
        <end position="910"/>
    </location>
</feature>
<dbReference type="InterPro" id="IPR001849">
    <property type="entry name" value="PH_domain"/>
</dbReference>
<evidence type="ECO:0000259" key="2">
    <source>
        <dbReference type="PROSITE" id="PS50003"/>
    </source>
</evidence>
<dbReference type="RefSeq" id="XP_013755849.1">
    <property type="nucleotide sequence ID" value="XM_013900395.1"/>
</dbReference>
<dbReference type="Proteomes" id="UP000054408">
    <property type="component" value="Unassembled WGS sequence"/>
</dbReference>
<feature type="region of interest" description="Disordered" evidence="1">
    <location>
        <begin position="105"/>
        <end position="131"/>
    </location>
</feature>
<dbReference type="SUPFAM" id="SSF50729">
    <property type="entry name" value="PH domain-like"/>
    <property type="match status" value="3"/>
</dbReference>
<feature type="region of interest" description="Disordered" evidence="1">
    <location>
        <begin position="771"/>
        <end position="831"/>
    </location>
</feature>